<dbReference type="KEGG" id="aori:SD37_26320"/>
<dbReference type="EMBL" id="CP016174">
    <property type="protein sequence ID" value="ANN18789.1"/>
    <property type="molecule type" value="Genomic_DNA"/>
</dbReference>
<reference evidence="1 2" key="1">
    <citation type="journal article" date="2015" name="Genome Announc.">
        <title>Draft Genome Sequence of Norvancomycin-Producing Strain Amycolatopsis orientalis CPCC200066.</title>
        <authorList>
            <person name="Lei X."/>
            <person name="Yuan F."/>
            <person name="Shi Y."/>
            <person name="Li X."/>
            <person name="Wang L."/>
            <person name="Hong B."/>
        </authorList>
    </citation>
    <scope>NUCLEOTIDE SEQUENCE [LARGE SCALE GENOMIC DNA]</scope>
    <source>
        <strain evidence="1 2">B-37</strain>
    </source>
</reference>
<proteinExistence type="predicted"/>
<dbReference type="eggNOG" id="ENOG5030N8A">
    <property type="taxonomic scope" value="Bacteria"/>
</dbReference>
<sequence length="132" mass="13780">MGLERVWIRTLSDGLLRADQVIGLTAHATPSIPGKAPRWLLDATVSLPAGSGTTSGWDIGILHRTLIQTSAEPVEGPELLARLLARLDAPGTAGIIDPVAARSAGDAGTVRFDFHSFTEDQETATGTGDPAQ</sequence>
<name>A0A193C2Y1_AMYOR</name>
<organism evidence="1 2">
    <name type="scientific">Amycolatopsis orientalis</name>
    <name type="common">Nocardia orientalis</name>
    <dbReference type="NCBI Taxonomy" id="31958"/>
    <lineage>
        <taxon>Bacteria</taxon>
        <taxon>Bacillati</taxon>
        <taxon>Actinomycetota</taxon>
        <taxon>Actinomycetes</taxon>
        <taxon>Pseudonocardiales</taxon>
        <taxon>Pseudonocardiaceae</taxon>
        <taxon>Amycolatopsis</taxon>
    </lineage>
</organism>
<dbReference type="Proteomes" id="UP000093695">
    <property type="component" value="Chromosome"/>
</dbReference>
<evidence type="ECO:0000313" key="1">
    <source>
        <dbReference type="EMBL" id="ANN18789.1"/>
    </source>
</evidence>
<dbReference type="RefSeq" id="WP_044849825.1">
    <property type="nucleotide sequence ID" value="NZ_CP016174.1"/>
</dbReference>
<keyword evidence="2" id="KW-1185">Reference proteome</keyword>
<protein>
    <submittedName>
        <fullName evidence="1">Uncharacterized protein</fullName>
    </submittedName>
</protein>
<gene>
    <name evidence="1" type="ORF">SD37_26320</name>
</gene>
<accession>A0A193C2Y1</accession>
<dbReference type="AlphaFoldDB" id="A0A193C2Y1"/>
<evidence type="ECO:0000313" key="2">
    <source>
        <dbReference type="Proteomes" id="UP000093695"/>
    </source>
</evidence>